<proteinExistence type="inferred from homology"/>
<evidence type="ECO:0000259" key="4">
    <source>
        <dbReference type="PROSITE" id="PS51898"/>
    </source>
</evidence>
<dbReference type="InterPro" id="IPR025166">
    <property type="entry name" value="Integrase_DNA_bind_dom"/>
</dbReference>
<dbReference type="GO" id="GO:0006310">
    <property type="term" value="P:DNA recombination"/>
    <property type="evidence" value="ECO:0007669"/>
    <property type="project" value="UniProtKB-KW"/>
</dbReference>
<evidence type="ECO:0000313" key="6">
    <source>
        <dbReference type="Proteomes" id="UP001189663"/>
    </source>
</evidence>
<dbReference type="RefSeq" id="WP_316684341.1">
    <property type="nucleotide sequence ID" value="NZ_CATZAT010000007.1"/>
</dbReference>
<dbReference type="PANTHER" id="PTHR30629:SF6">
    <property type="entry name" value="PROPHAGE INTEGRASE INTA-RELATED"/>
    <property type="match status" value="1"/>
</dbReference>
<dbReference type="AlphaFoldDB" id="A0ABC8QJ96"/>
<comment type="similarity">
    <text evidence="1">Belongs to the 'phage' integrase family.</text>
</comment>
<dbReference type="EMBL" id="CATZAT010000007">
    <property type="protein sequence ID" value="CAJ0797305.1"/>
    <property type="molecule type" value="Genomic_DNA"/>
</dbReference>
<dbReference type="PANTHER" id="PTHR30629">
    <property type="entry name" value="PROPHAGE INTEGRASE"/>
    <property type="match status" value="1"/>
</dbReference>
<organism evidence="5 6">
    <name type="scientific">Ralstonia holmesii</name>
    <dbReference type="NCBI Taxonomy" id="3058602"/>
    <lineage>
        <taxon>Bacteria</taxon>
        <taxon>Pseudomonadati</taxon>
        <taxon>Pseudomonadota</taxon>
        <taxon>Betaproteobacteria</taxon>
        <taxon>Burkholderiales</taxon>
        <taxon>Burkholderiaceae</taxon>
        <taxon>Ralstonia</taxon>
    </lineage>
</organism>
<keyword evidence="2" id="KW-0229">DNA integration</keyword>
<sequence length="434" mass="48240">MKKNNFTAERVASFQCEDGKQQTIHWDAKTPGLGLRVTAAGARAYIFESRLFGKTIRVTIGDPRNWGLAKARTEASRLKTLVDDGKDPREVKAEQQAAHAARKAEVARQNVTFAKAWQIYIEARKSKWSESHYQGHMNLADEGGEPKKRGEGLRVAGPLAALRPLKLSELTGERIAEWLQTEAAIRPTVTAHSYRLLRAFVRWAADTPAYRGVIPADAYQARSVKDAVPRVNAKDGDCLQREQLSAWFGAVRAIDNPVISAYLQGLLITGARREELAALRWDDVDFQWGGLHLADKVEDAGRVIPLTPYLSSLLAGLPRRSEWVFSSPTSASGRLAEPRIAHTKALEVAGLPHVSLHGLRRSFGTLAEWCEVPVGIVAQIQGHKPSAIAEKHYRRRPLDLLRMWHTKIEAWVLEQAGIEFDAERAKPGLRSVAK</sequence>
<keyword evidence="3" id="KW-0233">DNA recombination</keyword>
<evidence type="ECO:0000256" key="2">
    <source>
        <dbReference type="ARBA" id="ARBA00022908"/>
    </source>
</evidence>
<dbReference type="SUPFAM" id="SSF56349">
    <property type="entry name" value="DNA breaking-rejoining enzymes"/>
    <property type="match status" value="1"/>
</dbReference>
<dbReference type="InterPro" id="IPR038488">
    <property type="entry name" value="Integrase_DNA-bd_sf"/>
</dbReference>
<evidence type="ECO:0000256" key="3">
    <source>
        <dbReference type="ARBA" id="ARBA00023172"/>
    </source>
</evidence>
<dbReference type="Proteomes" id="UP001189663">
    <property type="component" value="Unassembled WGS sequence"/>
</dbReference>
<name>A0ABC8QJ96_9RALS</name>
<dbReference type="Gene3D" id="3.30.160.390">
    <property type="entry name" value="Integrase, DNA-binding domain"/>
    <property type="match status" value="1"/>
</dbReference>
<protein>
    <recommendedName>
        <fullName evidence="4">Tyr recombinase domain-containing protein</fullName>
    </recommendedName>
</protein>
<dbReference type="Gene3D" id="1.10.443.10">
    <property type="entry name" value="Intergrase catalytic core"/>
    <property type="match status" value="1"/>
</dbReference>
<reference evidence="5 6" key="1">
    <citation type="submission" date="2023-07" db="EMBL/GenBank/DDBJ databases">
        <authorList>
            <person name="Peeters C."/>
        </authorList>
    </citation>
    <scope>NUCLEOTIDE SEQUENCE [LARGE SCALE GENOMIC DNA]</scope>
    <source>
        <strain evidence="5 6">LMG 18096</strain>
    </source>
</reference>
<dbReference type="Pfam" id="PF13356">
    <property type="entry name" value="Arm-DNA-bind_3"/>
    <property type="match status" value="1"/>
</dbReference>
<evidence type="ECO:0000256" key="1">
    <source>
        <dbReference type="ARBA" id="ARBA00008857"/>
    </source>
</evidence>
<dbReference type="PROSITE" id="PS51898">
    <property type="entry name" value="TYR_RECOMBINASE"/>
    <property type="match status" value="1"/>
</dbReference>
<dbReference type="GO" id="GO:0015074">
    <property type="term" value="P:DNA integration"/>
    <property type="evidence" value="ECO:0007669"/>
    <property type="project" value="UniProtKB-KW"/>
</dbReference>
<gene>
    <name evidence="5" type="ORF">LMG18096_03385</name>
</gene>
<dbReference type="InterPro" id="IPR050808">
    <property type="entry name" value="Phage_Integrase"/>
</dbReference>
<dbReference type="InterPro" id="IPR011010">
    <property type="entry name" value="DNA_brk_join_enz"/>
</dbReference>
<evidence type="ECO:0000313" key="5">
    <source>
        <dbReference type="EMBL" id="CAJ0797305.1"/>
    </source>
</evidence>
<dbReference type="InterPro" id="IPR002104">
    <property type="entry name" value="Integrase_catalytic"/>
</dbReference>
<comment type="caution">
    <text evidence="5">The sequence shown here is derived from an EMBL/GenBank/DDBJ whole genome shotgun (WGS) entry which is preliminary data.</text>
</comment>
<accession>A0ABC8QJ96</accession>
<dbReference type="InterPro" id="IPR013762">
    <property type="entry name" value="Integrase-like_cat_sf"/>
</dbReference>
<dbReference type="Pfam" id="PF00589">
    <property type="entry name" value="Phage_integrase"/>
    <property type="match status" value="1"/>
</dbReference>
<feature type="domain" description="Tyr recombinase" evidence="4">
    <location>
        <begin position="234"/>
        <end position="406"/>
    </location>
</feature>
<keyword evidence="6" id="KW-1185">Reference proteome</keyword>